<dbReference type="PANTHER" id="PTHR47804">
    <property type="entry name" value="60S RIBOSOMAL PROTEIN L19"/>
    <property type="match status" value="1"/>
</dbReference>
<evidence type="ECO:0000256" key="2">
    <source>
        <dbReference type="ARBA" id="ARBA00022692"/>
    </source>
</evidence>
<dbReference type="PANTHER" id="PTHR47804:SF1">
    <property type="entry name" value="DUF2421 DOMAIN-CONTAINING PROTEIN"/>
    <property type="match status" value="1"/>
</dbReference>
<feature type="region of interest" description="Disordered" evidence="5">
    <location>
        <begin position="930"/>
        <end position="949"/>
    </location>
</feature>
<dbReference type="Pfam" id="PF10334">
    <property type="entry name" value="BRE4"/>
    <property type="match status" value="1"/>
</dbReference>
<evidence type="ECO:0000256" key="4">
    <source>
        <dbReference type="ARBA" id="ARBA00023136"/>
    </source>
</evidence>
<feature type="transmembrane region" description="Helical" evidence="6">
    <location>
        <begin position="731"/>
        <end position="753"/>
    </location>
</feature>
<dbReference type="GO" id="GO:0034080">
    <property type="term" value="P:CENP-A containing chromatin assembly"/>
    <property type="evidence" value="ECO:0007669"/>
    <property type="project" value="InterPro"/>
</dbReference>
<organism evidence="9 10">
    <name type="scientific">Actinomortierella ambigua</name>
    <dbReference type="NCBI Taxonomy" id="1343610"/>
    <lineage>
        <taxon>Eukaryota</taxon>
        <taxon>Fungi</taxon>
        <taxon>Fungi incertae sedis</taxon>
        <taxon>Mucoromycota</taxon>
        <taxon>Mortierellomycotina</taxon>
        <taxon>Mortierellomycetes</taxon>
        <taxon>Mortierellales</taxon>
        <taxon>Mortierellaceae</taxon>
        <taxon>Actinomortierella</taxon>
    </lineage>
</organism>
<dbReference type="InterPro" id="IPR049453">
    <property type="entry name" value="Memb_transporter_dom"/>
</dbReference>
<feature type="transmembrane region" description="Helical" evidence="6">
    <location>
        <begin position="790"/>
        <end position="815"/>
    </location>
</feature>
<proteinExistence type="predicted"/>
<keyword evidence="3 6" id="KW-1133">Transmembrane helix</keyword>
<comment type="caution">
    <text evidence="9">The sequence shown here is derived from an EMBL/GenBank/DDBJ whole genome shotgun (WGS) entry which is preliminary data.</text>
</comment>
<evidence type="ECO:0000256" key="1">
    <source>
        <dbReference type="ARBA" id="ARBA00004141"/>
    </source>
</evidence>
<feature type="compositionally biased region" description="Low complexity" evidence="5">
    <location>
        <begin position="366"/>
        <end position="375"/>
    </location>
</feature>
<feature type="region of interest" description="Disordered" evidence="5">
    <location>
        <begin position="542"/>
        <end position="570"/>
    </location>
</feature>
<dbReference type="InterPro" id="IPR018820">
    <property type="entry name" value="BRE4-related_DUF2421"/>
</dbReference>
<evidence type="ECO:0000259" key="8">
    <source>
        <dbReference type="Pfam" id="PF13515"/>
    </source>
</evidence>
<dbReference type="Pfam" id="PF05238">
    <property type="entry name" value="CENP-N"/>
    <property type="match status" value="1"/>
</dbReference>
<feature type="transmembrane region" description="Helical" evidence="6">
    <location>
        <begin position="1357"/>
        <end position="1384"/>
    </location>
</feature>
<feature type="region of interest" description="Disordered" evidence="5">
    <location>
        <begin position="1801"/>
        <end position="1864"/>
    </location>
</feature>
<dbReference type="GO" id="GO:0007059">
    <property type="term" value="P:chromosome segregation"/>
    <property type="evidence" value="ECO:0007669"/>
    <property type="project" value="InterPro"/>
</dbReference>
<keyword evidence="10" id="KW-1185">Reference proteome</keyword>
<feature type="transmembrane region" description="Helical" evidence="6">
    <location>
        <begin position="1390"/>
        <end position="1412"/>
    </location>
</feature>
<gene>
    <name evidence="9" type="ORF">DFQ27_003401</name>
</gene>
<evidence type="ECO:0000256" key="6">
    <source>
        <dbReference type="SAM" id="Phobius"/>
    </source>
</evidence>
<evidence type="ECO:0000256" key="5">
    <source>
        <dbReference type="SAM" id="MobiDB-lite"/>
    </source>
</evidence>
<evidence type="ECO:0008006" key="11">
    <source>
        <dbReference type="Google" id="ProtNLM"/>
    </source>
</evidence>
<dbReference type="OrthoDB" id="68611at2759"/>
<feature type="region of interest" description="Disordered" evidence="5">
    <location>
        <begin position="1200"/>
        <end position="1258"/>
    </location>
</feature>
<feature type="compositionally biased region" description="Polar residues" evidence="5">
    <location>
        <begin position="458"/>
        <end position="468"/>
    </location>
</feature>
<feature type="domain" description="DUF2421" evidence="7">
    <location>
        <begin position="1512"/>
        <end position="1706"/>
    </location>
</feature>
<feature type="compositionally biased region" description="Polar residues" evidence="5">
    <location>
        <begin position="542"/>
        <end position="560"/>
    </location>
</feature>
<dbReference type="GO" id="GO:0016020">
    <property type="term" value="C:membrane"/>
    <property type="evidence" value="ECO:0007669"/>
    <property type="project" value="UniProtKB-SubCell"/>
</dbReference>
<evidence type="ECO:0000313" key="9">
    <source>
        <dbReference type="EMBL" id="KAG0260704.1"/>
    </source>
</evidence>
<evidence type="ECO:0000256" key="3">
    <source>
        <dbReference type="ARBA" id="ARBA00022989"/>
    </source>
</evidence>
<feature type="compositionally biased region" description="Low complexity" evidence="5">
    <location>
        <begin position="1827"/>
        <end position="1847"/>
    </location>
</feature>
<accession>A0A9P6Q4V2</accession>
<reference evidence="9" key="1">
    <citation type="journal article" date="2020" name="Fungal Divers.">
        <title>Resolving the Mortierellaceae phylogeny through synthesis of multi-gene phylogenetics and phylogenomics.</title>
        <authorList>
            <person name="Vandepol N."/>
            <person name="Liber J."/>
            <person name="Desiro A."/>
            <person name="Na H."/>
            <person name="Kennedy M."/>
            <person name="Barry K."/>
            <person name="Grigoriev I.V."/>
            <person name="Miller A.N."/>
            <person name="O'Donnell K."/>
            <person name="Stajich J.E."/>
            <person name="Bonito G."/>
        </authorList>
    </citation>
    <scope>NUCLEOTIDE SEQUENCE</scope>
    <source>
        <strain evidence="9">BC1065</strain>
    </source>
</reference>
<feature type="region of interest" description="Disordered" evidence="5">
    <location>
        <begin position="1015"/>
        <end position="1053"/>
    </location>
</feature>
<sequence length="1864" mass="207323">MDSSRFIDSPGLRRIINRHSKEDLIDIAIAWSSTEPIARPEVADTVDATRSQAALSDSEYKKHVQQVYRDFGDKANKKKVIDRMLGVDWIDGLTNDQVAELDLALDDYAIDKEPKVNVNPVKIQKALSHHLAPYFRHHVGASYDNDMIWIRISVLDGLAPNTLPQPSTIAYFIWFCSSDYLLHAGVKAEWREFILEAFVRLFKAAKIEEWPLTGKSPTSLAELLLNRESQGQFSRYRLGQVDDNPLLHAPTKRKAPTVSDNFSRGMDDIEPENIHQIVIRENQVAQEFGPNTQPALPKVSIRLDLPYTANSKDYALGRLTKRVFPVGVVLEGSNVIEGIKELVPLGIAEDPLPSFLRHGPSTSFGTSSATRTSPRPTTPPSTPAPDTTTETIVPVDMIAQAGGSNTLVTSPETISVSSTFLTPERAVPASDRGDMRLLSSSPARSLAAVMESIMGDENSISGSQSDTGASVGAGTGGQRIEWAPSSYQSSHFHQQQHYGRPLRGTAGQIHGAGAGLFPSSLAESRMSEFEVVYDDGVRKQRTFSLTTDPGGSDAESFSSETEGESDDENMPLLDESTIEYNRNEFAQFGGQYGSLPADLHVTHNLSSGPPPITIHARRRQAPRLSSFVPEAVRARWRQIRQYQLTLIQKRILKASLAYLLGCLISFIPLFHPYVGLSAHLAATCAVFFNPAKTLGRMVDAVRTALISITFSVFVCIASLASAVWFNSRDHYILGHVTSLLIFGGGSTFIVALAKAHFNTPTVSSACSMANIMIFVVLTREGALYLDKFSYGRVVTITTAMLLGVIISTLVCVLVWPESAHDKLRQDIGQSLTAMRLLLKLLTKTFLLESDMTPFRSASVQKLIEAHVKSFSALAKSLEEAELEFAERDMDAYKSCVKSLNTLAQYLNGLRSSCGLQFDMLQRQEKRKGVALNSAAAEGSQSRKPKVPRRMSSYSIIGSMQADQEYGASADLLEFLDLVGRPMKSLALTSKITIEHMQDIFCDTHSGKQGLVPLSPSRPTFQQRAFNGSGEPRPSDTENRRPSSTFTPRAFKSHSPQFPEFHVMQENLGKALDIFENANSRALKKFYSYQTSRRASQRLSKGARHMSEPSLAAMVQDYADENPGTLGQQLEDDAPVSEQIFLVYFFVFNLMEFAKELSSFVGWVDILVGGDEGLRPWMIRTRMSWWRRLLFFLTGYPKSLRPPQRTTRPTNEVPDEIITGSPPSSNDLQSTMSRSSTTTPVGSVSQRKKEKKAPLFPKPNRHNVVNTLHTPAPKTFMQRASTRIWKFLHVFRSFKFKFAVKAACSAVLLMTPAFVDWTRPYFVQYRGEWAVISMTIVMVPTVGGTNVVGLYRILGTIIGCYMGVATYTLFPGNTFVLPICCFLWALPNFQLVLASAYPRMGQISLLAFNLVLLQSYNRQRQDGTVPPDDDEDDDDDDMADPLKKLVRFLWESTPSSASLSPPHVASPYASTVVDDDPHFKEVWNIAFHRAVAVSFGVLLGVAITNYVWPYEARVELRKGLSDLLVNISWLYNKIVAVYSTNLDRMPSAPANLHAEEQSTRYRSLLVNRYDRDDEGAASAAAGGVLTGSRRHGIENMNKEFMEIELSLQMQLLRLYELLAETPNEPRLKGRFPVATYRKMLAGCQNILDRFLSMRLVITQDRWVESARRDFIVPVNRERREMVGNVLLYFYTLASALRLKTPLPPYLPPANQARLRLIRKIRQLPVVQNKAVLTAEDDVRYIFYYAYALVMEDVIRELERLGEWSQELFGVITPVDDFNSWFLDEEVWTPSIHGDQAPFWAGGSGGANSAVEGSGNGDGSVLSSSVATGLPSRPSLSSLRSSYRGESGSDPTRPIVEQLPRNARLS</sequence>
<feature type="domain" description="Integral membrane bound transporter" evidence="8">
    <location>
        <begin position="1323"/>
        <end position="1502"/>
    </location>
</feature>
<evidence type="ECO:0000259" key="7">
    <source>
        <dbReference type="Pfam" id="PF10334"/>
    </source>
</evidence>
<protein>
    <recommendedName>
        <fullName evidence="11">DUF2421 domain-containing protein</fullName>
    </recommendedName>
</protein>
<feature type="transmembrane region" description="Helical" evidence="6">
    <location>
        <begin position="703"/>
        <end position="725"/>
    </location>
</feature>
<dbReference type="Pfam" id="PF13515">
    <property type="entry name" value="FUSC_2"/>
    <property type="match status" value="1"/>
</dbReference>
<keyword evidence="2 6" id="KW-0812">Transmembrane</keyword>
<dbReference type="Proteomes" id="UP000807716">
    <property type="component" value="Unassembled WGS sequence"/>
</dbReference>
<dbReference type="InterPro" id="IPR052430">
    <property type="entry name" value="IVT-Associated"/>
</dbReference>
<dbReference type="InterPro" id="IPR007902">
    <property type="entry name" value="Chl4/mis15/CENP-N"/>
</dbReference>
<feature type="transmembrane region" description="Helical" evidence="6">
    <location>
        <begin position="760"/>
        <end position="778"/>
    </location>
</feature>
<feature type="compositionally biased region" description="Polar residues" evidence="5">
    <location>
        <begin position="1016"/>
        <end position="1025"/>
    </location>
</feature>
<feature type="transmembrane region" description="Helical" evidence="6">
    <location>
        <begin position="1297"/>
        <end position="1316"/>
    </location>
</feature>
<name>A0A9P6Q4V2_9FUNG</name>
<feature type="compositionally biased region" description="Low complexity" evidence="5">
    <location>
        <begin position="485"/>
        <end position="498"/>
    </location>
</feature>
<keyword evidence="4 6" id="KW-0472">Membrane</keyword>
<feature type="compositionally biased region" description="Polar residues" evidence="5">
    <location>
        <begin position="1220"/>
        <end position="1244"/>
    </location>
</feature>
<feature type="transmembrane region" description="Helical" evidence="6">
    <location>
        <begin position="673"/>
        <end position="691"/>
    </location>
</feature>
<feature type="region of interest" description="Disordered" evidence="5">
    <location>
        <begin position="354"/>
        <end position="389"/>
    </location>
</feature>
<evidence type="ECO:0000313" key="10">
    <source>
        <dbReference type="Proteomes" id="UP000807716"/>
    </source>
</evidence>
<comment type="subcellular location">
    <subcellularLocation>
        <location evidence="1">Membrane</location>
        <topology evidence="1">Multi-pass membrane protein</topology>
    </subcellularLocation>
</comment>
<feature type="transmembrane region" description="Helical" evidence="6">
    <location>
        <begin position="1328"/>
        <end position="1350"/>
    </location>
</feature>
<dbReference type="EMBL" id="JAAAJB010000240">
    <property type="protein sequence ID" value="KAG0260704.1"/>
    <property type="molecule type" value="Genomic_DNA"/>
</dbReference>
<feature type="transmembrane region" description="Helical" evidence="6">
    <location>
        <begin position="1489"/>
        <end position="1507"/>
    </location>
</feature>
<feature type="region of interest" description="Disordered" evidence="5">
    <location>
        <begin position="457"/>
        <end position="511"/>
    </location>
</feature>